<keyword evidence="2" id="KW-0328">Glycosyltransferase</keyword>
<evidence type="ECO:0000256" key="4">
    <source>
        <dbReference type="ARBA" id="ARBA00023136"/>
    </source>
</evidence>
<feature type="compositionally biased region" description="Basic residues" evidence="6">
    <location>
        <begin position="96"/>
        <end position="110"/>
    </location>
</feature>
<feature type="region of interest" description="Disordered" evidence="6">
    <location>
        <begin position="96"/>
        <end position="119"/>
    </location>
</feature>
<comment type="caution">
    <text evidence="8">The sequence shown here is derived from an EMBL/GenBank/DDBJ whole genome shotgun (WGS) entry which is preliminary data.</text>
</comment>
<dbReference type="GO" id="GO:0016020">
    <property type="term" value="C:membrane"/>
    <property type="evidence" value="ECO:0007669"/>
    <property type="project" value="UniProtKB-SubCell"/>
</dbReference>
<feature type="transmembrane region" description="Helical" evidence="7">
    <location>
        <begin position="194"/>
        <end position="212"/>
    </location>
</feature>
<evidence type="ECO:0000256" key="2">
    <source>
        <dbReference type="ARBA" id="ARBA00022676"/>
    </source>
</evidence>
<reference evidence="8 9" key="1">
    <citation type="submission" date="2020-08" db="EMBL/GenBank/DDBJ databases">
        <title>Plant Genome Project.</title>
        <authorList>
            <person name="Zhang R.-G."/>
        </authorList>
    </citation>
    <scope>NUCLEOTIDE SEQUENCE [LARGE SCALE GENOMIC DNA]</scope>
    <source>
        <tissue evidence="8">Rhizome</tissue>
    </source>
</reference>
<dbReference type="Pfam" id="PF02485">
    <property type="entry name" value="Branch"/>
    <property type="match status" value="1"/>
</dbReference>
<dbReference type="PANTHER" id="PTHR31042:SF140">
    <property type="entry name" value="CORE-2_I-BRANCHING BETA-1,6-N-ACETYLGLUCOSAMINYLTRANSFERASE FAMILY PROTEIN"/>
    <property type="match status" value="1"/>
</dbReference>
<evidence type="ECO:0000256" key="3">
    <source>
        <dbReference type="ARBA" id="ARBA00022679"/>
    </source>
</evidence>
<dbReference type="GO" id="GO:0016757">
    <property type="term" value="F:glycosyltransferase activity"/>
    <property type="evidence" value="ECO:0007669"/>
    <property type="project" value="UniProtKB-KW"/>
</dbReference>
<proteinExistence type="predicted"/>
<keyword evidence="7" id="KW-1133">Transmembrane helix</keyword>
<evidence type="ECO:0000313" key="9">
    <source>
        <dbReference type="Proteomes" id="UP000734854"/>
    </source>
</evidence>
<dbReference type="InterPro" id="IPR044174">
    <property type="entry name" value="BC10-like"/>
</dbReference>
<keyword evidence="7" id="KW-0812">Transmembrane</keyword>
<evidence type="ECO:0000313" key="8">
    <source>
        <dbReference type="EMBL" id="KAG6489218.1"/>
    </source>
</evidence>
<keyword evidence="5" id="KW-0325">Glycoprotein</keyword>
<dbReference type="EMBL" id="JACMSC010000014">
    <property type="protein sequence ID" value="KAG6489218.1"/>
    <property type="molecule type" value="Genomic_DNA"/>
</dbReference>
<keyword evidence="4 7" id="KW-0472">Membrane</keyword>
<evidence type="ECO:0000256" key="5">
    <source>
        <dbReference type="ARBA" id="ARBA00023180"/>
    </source>
</evidence>
<evidence type="ECO:0000256" key="7">
    <source>
        <dbReference type="SAM" id="Phobius"/>
    </source>
</evidence>
<comment type="subcellular location">
    <subcellularLocation>
        <location evidence="1">Membrane</location>
        <topology evidence="1">Single-pass type II membrane protein</topology>
    </subcellularLocation>
</comment>
<sequence length="659" mass="73243">MGRDKTRRSPSPPLPASTPPVETEAALMEVAERRTAISNGRNSRPRCGEVAGNAAADCAAVCCCGPAVLLDILLTASVRVPAALCRLVSKARAKRKERARKRKEAKKHSARSGEAVSEGAAAIGADGATAETTPADEITEVEKEMWPLPNSPPICSLLAFDFGSSASGLLLVMMKVLYRIWEQGHERRMIPSSPFLVSFFLLVSVPVLFVLAPRILPPKTLPSIPDRDEIDDLALFRRATLASADGGGGGGLRRRATSPPKIAFMFLTNSDLSFAPLWERFFRGHERLFNVYIHADPSSRLLLTPTPSFRDRFIPAKATQRGSPTLISAARRLLAAALVDDPANAFFALISQHCIPLHSFRFTYHAVLSDPGTLKPANAEGVLRRRHLSFIEILSGEPGLWNRYVARGDDVMLPEVSFDQFRVGSQFFILARRHALMIVRDRRLWKKFKMPCLKSREDSCYPEEHYFPTLLGMQDPEGCTRYTLTRVNWTDSVGGHPHTYRPLEISGDLIKLLRNQLPKVLVEKQMYEMICLVPGLCKRLKMRLLTQTKLMAELGMPIKLVSKVKRQSCITSLFCIFVELANAILFPPLNVQGGSKACFSTGPEDGKIDRWELVHFSGTSPFPLHFAFLLSCLFVSSALRNDKRKKVEPLSFLTCNVYS</sequence>
<protein>
    <submittedName>
        <fullName evidence="8">Uncharacterized protein</fullName>
    </submittedName>
</protein>
<dbReference type="PANTHER" id="PTHR31042">
    <property type="entry name" value="CORE-2/I-BRANCHING BETA-1,6-N-ACETYLGLUCOSAMINYLTRANSFERASE FAMILY PROTEIN-RELATED"/>
    <property type="match status" value="1"/>
</dbReference>
<keyword evidence="9" id="KW-1185">Reference proteome</keyword>
<name>A0A8J5FL83_ZINOF</name>
<evidence type="ECO:0000256" key="1">
    <source>
        <dbReference type="ARBA" id="ARBA00004606"/>
    </source>
</evidence>
<dbReference type="Proteomes" id="UP000734854">
    <property type="component" value="Unassembled WGS sequence"/>
</dbReference>
<accession>A0A8J5FL83</accession>
<dbReference type="AlphaFoldDB" id="A0A8J5FL83"/>
<organism evidence="8 9">
    <name type="scientific">Zingiber officinale</name>
    <name type="common">Ginger</name>
    <name type="synonym">Amomum zingiber</name>
    <dbReference type="NCBI Taxonomy" id="94328"/>
    <lineage>
        <taxon>Eukaryota</taxon>
        <taxon>Viridiplantae</taxon>
        <taxon>Streptophyta</taxon>
        <taxon>Embryophyta</taxon>
        <taxon>Tracheophyta</taxon>
        <taxon>Spermatophyta</taxon>
        <taxon>Magnoliopsida</taxon>
        <taxon>Liliopsida</taxon>
        <taxon>Zingiberales</taxon>
        <taxon>Zingiberaceae</taxon>
        <taxon>Zingiber</taxon>
    </lineage>
</organism>
<dbReference type="InterPro" id="IPR003406">
    <property type="entry name" value="Glyco_trans_14"/>
</dbReference>
<evidence type="ECO:0000256" key="6">
    <source>
        <dbReference type="SAM" id="MobiDB-lite"/>
    </source>
</evidence>
<keyword evidence="3" id="KW-0808">Transferase</keyword>
<feature type="region of interest" description="Disordered" evidence="6">
    <location>
        <begin position="1"/>
        <end position="22"/>
    </location>
</feature>
<gene>
    <name evidence="8" type="ORF">ZIOFF_050480</name>
</gene>